<dbReference type="NCBIfam" id="TIGR01726">
    <property type="entry name" value="HEQRo_perm_3TM"/>
    <property type="match status" value="1"/>
</dbReference>
<dbReference type="AlphaFoldDB" id="A3ZVE7"/>
<keyword evidence="8 9" id="KW-0472">Membrane</keyword>
<evidence type="ECO:0000313" key="11">
    <source>
        <dbReference type="EMBL" id="EAQ79293.1"/>
    </source>
</evidence>
<dbReference type="InterPro" id="IPR043429">
    <property type="entry name" value="ArtM/GltK/GlnP/TcyL/YhdX-like"/>
</dbReference>
<dbReference type="CDD" id="cd06261">
    <property type="entry name" value="TM_PBP2"/>
    <property type="match status" value="1"/>
</dbReference>
<dbReference type="PANTHER" id="PTHR30614">
    <property type="entry name" value="MEMBRANE COMPONENT OF AMINO ACID ABC TRANSPORTER"/>
    <property type="match status" value="1"/>
</dbReference>
<dbReference type="NCBIfam" id="TIGR03003">
    <property type="entry name" value="ectoine_ehuD"/>
    <property type="match status" value="1"/>
</dbReference>
<name>A3ZVE7_9BACT</name>
<keyword evidence="6" id="KW-0029">Amino-acid transport</keyword>
<dbReference type="InterPro" id="IPR035906">
    <property type="entry name" value="MetI-like_sf"/>
</dbReference>
<dbReference type="InterPro" id="IPR014341">
    <property type="entry name" value="Ectoine_EhuD"/>
</dbReference>
<dbReference type="InterPro" id="IPR000515">
    <property type="entry name" value="MetI-like"/>
</dbReference>
<dbReference type="Pfam" id="PF00528">
    <property type="entry name" value="BPD_transp_1"/>
    <property type="match status" value="1"/>
</dbReference>
<comment type="caution">
    <text evidence="11">The sequence shown here is derived from an EMBL/GenBank/DDBJ whole genome shotgun (WGS) entry which is preliminary data.</text>
</comment>
<dbReference type="InterPro" id="IPR010065">
    <property type="entry name" value="AA_ABC_transptr_permease_3TM"/>
</dbReference>
<evidence type="ECO:0000313" key="12">
    <source>
        <dbReference type="Proteomes" id="UP000004358"/>
    </source>
</evidence>
<feature type="transmembrane region" description="Helical" evidence="9">
    <location>
        <begin position="189"/>
        <end position="210"/>
    </location>
</feature>
<dbReference type="eggNOG" id="COG0765">
    <property type="taxonomic scope" value="Bacteria"/>
</dbReference>
<proteinExistence type="inferred from homology"/>
<dbReference type="GO" id="GO:0006865">
    <property type="term" value="P:amino acid transport"/>
    <property type="evidence" value="ECO:0007669"/>
    <property type="project" value="UniProtKB-KW"/>
</dbReference>
<sequence length="219" mass="24401">MWDWEFAIRILPEILEGLGVTLLAVAGGMTLAILLGLAWAVMRRSTLHWVSWPTYGIVEFIRSTPLLVQLYLVYYTLAELTSGWLSPLWSGIFVLGLHYSCYTAEVYRAGLNGVPQGQWIAAKALNLTTWQTYRHVVLPQAIPPILPALGNYLIAMFKDAPLLSAITVLDVLQRAKIVGNQSFRYQEPLTIVGIIFLTLSILSGVGVSWLKRRVEASQS</sequence>
<dbReference type="PANTHER" id="PTHR30614:SF0">
    <property type="entry name" value="L-CYSTINE TRANSPORT SYSTEM PERMEASE PROTEIN TCYL"/>
    <property type="match status" value="1"/>
</dbReference>
<dbReference type="GO" id="GO:0022857">
    <property type="term" value="F:transmembrane transporter activity"/>
    <property type="evidence" value="ECO:0007669"/>
    <property type="project" value="InterPro"/>
</dbReference>
<accession>A3ZVE7</accession>
<gene>
    <name evidence="11" type="ORF">DSM3645_02418</name>
</gene>
<feature type="domain" description="ABC transmembrane type-1" evidence="10">
    <location>
        <begin position="18"/>
        <end position="207"/>
    </location>
</feature>
<evidence type="ECO:0000256" key="1">
    <source>
        <dbReference type="ARBA" id="ARBA00004429"/>
    </source>
</evidence>
<dbReference type="SUPFAM" id="SSF161098">
    <property type="entry name" value="MetI-like"/>
    <property type="match status" value="1"/>
</dbReference>
<evidence type="ECO:0000259" key="10">
    <source>
        <dbReference type="PROSITE" id="PS50928"/>
    </source>
</evidence>
<evidence type="ECO:0000256" key="7">
    <source>
        <dbReference type="ARBA" id="ARBA00022989"/>
    </source>
</evidence>
<reference evidence="11 12" key="1">
    <citation type="submission" date="2006-02" db="EMBL/GenBank/DDBJ databases">
        <authorList>
            <person name="Amann R."/>
            <person name="Ferriera S."/>
            <person name="Johnson J."/>
            <person name="Kravitz S."/>
            <person name="Halpern A."/>
            <person name="Remington K."/>
            <person name="Beeson K."/>
            <person name="Tran B."/>
            <person name="Rogers Y.-H."/>
            <person name="Friedman R."/>
            <person name="Venter J.C."/>
        </authorList>
    </citation>
    <scope>NUCLEOTIDE SEQUENCE [LARGE SCALE GENOMIC DNA]</scope>
    <source>
        <strain evidence="11 12">DSM 3645</strain>
    </source>
</reference>
<dbReference type="STRING" id="314230.DSM3645_02418"/>
<evidence type="ECO:0000256" key="2">
    <source>
        <dbReference type="ARBA" id="ARBA00010072"/>
    </source>
</evidence>
<evidence type="ECO:0000256" key="4">
    <source>
        <dbReference type="ARBA" id="ARBA00022475"/>
    </source>
</evidence>
<dbReference type="PROSITE" id="PS50928">
    <property type="entry name" value="ABC_TM1"/>
    <property type="match status" value="1"/>
</dbReference>
<comment type="subcellular location">
    <subcellularLocation>
        <location evidence="1">Cell inner membrane</location>
        <topology evidence="1">Multi-pass membrane protein</topology>
    </subcellularLocation>
    <subcellularLocation>
        <location evidence="9">Cell membrane</location>
        <topology evidence="9">Multi-pass membrane protein</topology>
    </subcellularLocation>
</comment>
<evidence type="ECO:0000256" key="3">
    <source>
        <dbReference type="ARBA" id="ARBA00022448"/>
    </source>
</evidence>
<dbReference type="HOGENOM" id="CLU_019602_1_0_0"/>
<evidence type="ECO:0000256" key="8">
    <source>
        <dbReference type="ARBA" id="ARBA00023136"/>
    </source>
</evidence>
<feature type="transmembrane region" description="Helical" evidence="9">
    <location>
        <begin position="20"/>
        <end position="42"/>
    </location>
</feature>
<evidence type="ECO:0000256" key="9">
    <source>
        <dbReference type="RuleBase" id="RU363032"/>
    </source>
</evidence>
<protein>
    <submittedName>
        <fullName evidence="11">Amino acid ABC transporter, permease protein</fullName>
    </submittedName>
</protein>
<organism evidence="11 12">
    <name type="scientific">Blastopirellula marina DSM 3645</name>
    <dbReference type="NCBI Taxonomy" id="314230"/>
    <lineage>
        <taxon>Bacteria</taxon>
        <taxon>Pseudomonadati</taxon>
        <taxon>Planctomycetota</taxon>
        <taxon>Planctomycetia</taxon>
        <taxon>Pirellulales</taxon>
        <taxon>Pirellulaceae</taxon>
        <taxon>Blastopirellula</taxon>
    </lineage>
</organism>
<dbReference type="Gene3D" id="1.10.3720.10">
    <property type="entry name" value="MetI-like"/>
    <property type="match status" value="1"/>
</dbReference>
<keyword evidence="5 9" id="KW-0812">Transmembrane</keyword>
<evidence type="ECO:0000256" key="6">
    <source>
        <dbReference type="ARBA" id="ARBA00022970"/>
    </source>
</evidence>
<dbReference type="GO" id="GO:0043190">
    <property type="term" value="C:ATP-binding cassette (ABC) transporter complex"/>
    <property type="evidence" value="ECO:0007669"/>
    <property type="project" value="InterPro"/>
</dbReference>
<evidence type="ECO:0000256" key="5">
    <source>
        <dbReference type="ARBA" id="ARBA00022692"/>
    </source>
</evidence>
<comment type="similarity">
    <text evidence="2">Belongs to the binding-protein-dependent transport system permease family. HisMQ subfamily.</text>
</comment>
<dbReference type="EMBL" id="AANZ01000014">
    <property type="protein sequence ID" value="EAQ79293.1"/>
    <property type="molecule type" value="Genomic_DNA"/>
</dbReference>
<keyword evidence="7 9" id="KW-1133">Transmembrane helix</keyword>
<keyword evidence="4" id="KW-1003">Cell membrane</keyword>
<dbReference type="Proteomes" id="UP000004358">
    <property type="component" value="Unassembled WGS sequence"/>
</dbReference>
<keyword evidence="3 9" id="KW-0813">Transport</keyword>
<dbReference type="RefSeq" id="WP_002654078.1">
    <property type="nucleotide sequence ID" value="NZ_CH672377.1"/>
</dbReference>